<dbReference type="GO" id="GO:0016989">
    <property type="term" value="F:sigma factor antagonist activity"/>
    <property type="evidence" value="ECO:0007669"/>
    <property type="project" value="TreeGrafter"/>
</dbReference>
<feature type="domain" description="FecR protein" evidence="1">
    <location>
        <begin position="187"/>
        <end position="278"/>
    </location>
</feature>
<dbReference type="InterPro" id="IPR032508">
    <property type="entry name" value="FecR_C"/>
</dbReference>
<dbReference type="RefSeq" id="WP_091157305.1">
    <property type="nucleotide sequence ID" value="NZ_FNAI01000025.1"/>
</dbReference>
<dbReference type="Pfam" id="PF16344">
    <property type="entry name" value="FecR_C"/>
    <property type="match status" value="1"/>
</dbReference>
<dbReference type="Gene3D" id="3.55.50.30">
    <property type="match status" value="1"/>
</dbReference>
<sequence>MEAQNRKEYLQELAHKAKQGGLTDEEQAFFDTWYNSYKDELLELPEDYARNSNVIRDRMLKNLKQRVKADKTEHGRIIPIYWRRTAVAASILLCLGLGFYEYTAHRNKTTTPIVAKTKVLDLPPGGNQATLTLAGGRKIILTNQLQGQIATQGNTAIQAKSGTIAYSATSNDQTAIAYNTLSTTRGQQSPVPLVLADGTKVWLNAASSITFPTAFNEKNREVKITGEVYFEVIHNENKPPLRIIANGQVVQDIGTKFNINAYADEPVVKTTLLEGSVQLTAGNAVKTLNPGQQAKVKNGTIKIVPDADTEEAIAWHKGLFKFNDADIPSVMRQLARWYDVDITYEGKVSDRQFSGKIYRNISALKVSDILSYNDIHFRIEGKKIIVEP</sequence>
<dbReference type="EMBL" id="FNAI01000025">
    <property type="protein sequence ID" value="SDF70709.1"/>
    <property type="molecule type" value="Genomic_DNA"/>
</dbReference>
<dbReference type="PANTHER" id="PTHR30273:SF2">
    <property type="entry name" value="PROTEIN FECR"/>
    <property type="match status" value="1"/>
</dbReference>
<dbReference type="PANTHER" id="PTHR30273">
    <property type="entry name" value="PERIPLASMIC SIGNAL SENSOR AND SIGMA FACTOR ACTIVATOR FECR-RELATED"/>
    <property type="match status" value="1"/>
</dbReference>
<proteinExistence type="predicted"/>
<dbReference type="Proteomes" id="UP000199072">
    <property type="component" value="Unassembled WGS sequence"/>
</dbReference>
<dbReference type="AlphaFoldDB" id="A0A1G7NBH0"/>
<feature type="domain" description="Protein FecR C-terminal" evidence="2">
    <location>
        <begin position="320"/>
        <end position="386"/>
    </location>
</feature>
<protein>
    <submittedName>
        <fullName evidence="3">FecR family protein</fullName>
    </submittedName>
</protein>
<gene>
    <name evidence="3" type="ORF">SAMN05216464_12540</name>
</gene>
<accession>A0A1G7NBH0</accession>
<keyword evidence="4" id="KW-1185">Reference proteome</keyword>
<dbReference type="Pfam" id="PF04773">
    <property type="entry name" value="FecR"/>
    <property type="match status" value="1"/>
</dbReference>
<dbReference type="OrthoDB" id="1099963at2"/>
<evidence type="ECO:0000313" key="4">
    <source>
        <dbReference type="Proteomes" id="UP000199072"/>
    </source>
</evidence>
<reference evidence="3" key="1">
    <citation type="submission" date="2016-10" db="EMBL/GenBank/DDBJ databases">
        <authorList>
            <person name="de Groot N.N."/>
        </authorList>
    </citation>
    <scope>NUCLEOTIDE SEQUENCE [LARGE SCALE GENOMIC DNA]</scope>
    <source>
        <strain evidence="3">47C3B</strain>
    </source>
</reference>
<evidence type="ECO:0000259" key="1">
    <source>
        <dbReference type="Pfam" id="PF04773"/>
    </source>
</evidence>
<dbReference type="InterPro" id="IPR012373">
    <property type="entry name" value="Ferrdict_sens_TM"/>
</dbReference>
<name>A0A1G7NBH0_9SPHI</name>
<evidence type="ECO:0000259" key="2">
    <source>
        <dbReference type="Pfam" id="PF16344"/>
    </source>
</evidence>
<dbReference type="Gene3D" id="2.60.120.1440">
    <property type="match status" value="1"/>
</dbReference>
<evidence type="ECO:0000313" key="3">
    <source>
        <dbReference type="EMBL" id="SDF70709.1"/>
    </source>
</evidence>
<dbReference type="InterPro" id="IPR006860">
    <property type="entry name" value="FecR"/>
</dbReference>
<dbReference type="STRING" id="1391627.SAMN05216464_12540"/>
<organism evidence="3 4">
    <name type="scientific">Mucilaginibacter pineti</name>
    <dbReference type="NCBI Taxonomy" id="1391627"/>
    <lineage>
        <taxon>Bacteria</taxon>
        <taxon>Pseudomonadati</taxon>
        <taxon>Bacteroidota</taxon>
        <taxon>Sphingobacteriia</taxon>
        <taxon>Sphingobacteriales</taxon>
        <taxon>Sphingobacteriaceae</taxon>
        <taxon>Mucilaginibacter</taxon>
    </lineage>
</organism>